<reference evidence="4" key="1">
    <citation type="journal article" date="2019" name="Int. J. Syst. Evol. Microbiol.">
        <title>The Global Catalogue of Microorganisms (GCM) 10K type strain sequencing project: providing services to taxonomists for standard genome sequencing and annotation.</title>
        <authorList>
            <consortium name="The Broad Institute Genomics Platform"/>
            <consortium name="The Broad Institute Genome Sequencing Center for Infectious Disease"/>
            <person name="Wu L."/>
            <person name="Ma J."/>
        </authorList>
    </citation>
    <scope>NUCLEOTIDE SEQUENCE [LARGE SCALE GENOMIC DNA]</scope>
    <source>
        <strain evidence="4">KCTC 3950</strain>
    </source>
</reference>
<comment type="caution">
    <text evidence="3">The sequence shown here is derived from an EMBL/GenBank/DDBJ whole genome shotgun (WGS) entry which is preliminary data.</text>
</comment>
<keyword evidence="1" id="KW-1133">Transmembrane helix</keyword>
<accession>A0ABW5P9C4</accession>
<evidence type="ECO:0000256" key="1">
    <source>
        <dbReference type="SAM" id="Phobius"/>
    </source>
</evidence>
<dbReference type="Proteomes" id="UP001597541">
    <property type="component" value="Unassembled WGS sequence"/>
</dbReference>
<sequence>MRVLASVAFVTYKEWAAYRSHMAMSIIVGSLLFLVQVFIWTSVYGDKAALHGLSLHEMITYHGIVGESLAITLKNPTDLIHLRVKLTGHDSSIKETNEAATNNVGSLVRLEGRSAFTIRSGYLFSINELVPKDKFDEEALIKLKAIDPVEINLKPIIGDLFEWIQDINWPIAKELCIVLAGFRPEDIIPQIRMILHSGDDCWQYSCILFLIPHLSTEVKNEITPDLLRIIMTPTKNEKLCEIDARAREIFEGFIEKLS</sequence>
<dbReference type="InterPro" id="IPR038692">
    <property type="entry name" value="Cthe_2751_sf"/>
</dbReference>
<organism evidence="3 4">
    <name type="scientific">Paenibacillus gansuensis</name>
    <dbReference type="NCBI Taxonomy" id="306542"/>
    <lineage>
        <taxon>Bacteria</taxon>
        <taxon>Bacillati</taxon>
        <taxon>Bacillota</taxon>
        <taxon>Bacilli</taxon>
        <taxon>Bacillales</taxon>
        <taxon>Paenibacillaceae</taxon>
        <taxon>Paenibacillus</taxon>
    </lineage>
</organism>
<evidence type="ECO:0000313" key="3">
    <source>
        <dbReference type="EMBL" id="MFD2611590.1"/>
    </source>
</evidence>
<keyword evidence="1" id="KW-0472">Membrane</keyword>
<gene>
    <name evidence="3" type="ORF">ACFSUF_04045</name>
</gene>
<name>A0ABW5P9C4_9BACL</name>
<evidence type="ECO:0000259" key="2">
    <source>
        <dbReference type="Pfam" id="PF16804"/>
    </source>
</evidence>
<dbReference type="Pfam" id="PF16804">
    <property type="entry name" value="DUF5071"/>
    <property type="match status" value="1"/>
</dbReference>
<dbReference type="InterPro" id="IPR031837">
    <property type="entry name" value="DUF5071"/>
</dbReference>
<feature type="transmembrane region" description="Helical" evidence="1">
    <location>
        <begin position="26"/>
        <end position="45"/>
    </location>
</feature>
<dbReference type="EMBL" id="JBHUME010000005">
    <property type="protein sequence ID" value="MFD2611590.1"/>
    <property type="molecule type" value="Genomic_DNA"/>
</dbReference>
<feature type="domain" description="DUF5071" evidence="2">
    <location>
        <begin position="129"/>
        <end position="249"/>
    </location>
</feature>
<keyword evidence="1" id="KW-0812">Transmembrane</keyword>
<dbReference type="CDD" id="cd11743">
    <property type="entry name" value="Cthe_2751_like"/>
    <property type="match status" value="1"/>
</dbReference>
<protein>
    <submittedName>
        <fullName evidence="3">DUF5071 domain-containing protein</fullName>
    </submittedName>
</protein>
<evidence type="ECO:0000313" key="4">
    <source>
        <dbReference type="Proteomes" id="UP001597541"/>
    </source>
</evidence>
<dbReference type="RefSeq" id="WP_377600407.1">
    <property type="nucleotide sequence ID" value="NZ_JBHUME010000005.1"/>
</dbReference>
<proteinExistence type="predicted"/>
<dbReference type="Gene3D" id="1.25.40.750">
    <property type="entry name" value="Domain of unknown function DUF5071"/>
    <property type="match status" value="1"/>
</dbReference>
<keyword evidence="4" id="KW-1185">Reference proteome</keyword>